<dbReference type="SUPFAM" id="SSF103473">
    <property type="entry name" value="MFS general substrate transporter"/>
    <property type="match status" value="1"/>
</dbReference>
<protein>
    <submittedName>
        <fullName evidence="10">Uncharacterized MFS-type transporter</fullName>
    </submittedName>
</protein>
<dbReference type="EMBL" id="CADCWL010000124">
    <property type="protein sequence ID" value="CAA9568677.1"/>
    <property type="molecule type" value="Genomic_DNA"/>
</dbReference>
<feature type="transmembrane region" description="Helical" evidence="8">
    <location>
        <begin position="335"/>
        <end position="356"/>
    </location>
</feature>
<feature type="transmembrane region" description="Helical" evidence="8">
    <location>
        <begin position="397"/>
        <end position="417"/>
    </location>
</feature>
<name>A0A6J4V7J3_9BACT</name>
<feature type="transmembrane region" description="Helical" evidence="8">
    <location>
        <begin position="423"/>
        <end position="443"/>
    </location>
</feature>
<dbReference type="InterPro" id="IPR020846">
    <property type="entry name" value="MFS_dom"/>
</dbReference>
<keyword evidence="6 8" id="KW-0472">Membrane</keyword>
<evidence type="ECO:0000259" key="9">
    <source>
        <dbReference type="PROSITE" id="PS50850"/>
    </source>
</evidence>
<dbReference type="PANTHER" id="PTHR23513:SF11">
    <property type="entry name" value="STAPHYLOFERRIN A TRANSPORTER"/>
    <property type="match status" value="1"/>
</dbReference>
<feature type="transmembrane region" description="Helical" evidence="8">
    <location>
        <begin position="93"/>
        <end position="114"/>
    </location>
</feature>
<keyword evidence="2" id="KW-0813">Transport</keyword>
<feature type="domain" description="Major facilitator superfamily (MFS) profile" evidence="9">
    <location>
        <begin position="60"/>
        <end position="451"/>
    </location>
</feature>
<evidence type="ECO:0000256" key="1">
    <source>
        <dbReference type="ARBA" id="ARBA00004651"/>
    </source>
</evidence>
<evidence type="ECO:0000256" key="5">
    <source>
        <dbReference type="ARBA" id="ARBA00022989"/>
    </source>
</evidence>
<dbReference type="PROSITE" id="PS50850">
    <property type="entry name" value="MFS"/>
    <property type="match status" value="1"/>
</dbReference>
<dbReference type="Gene3D" id="1.20.1250.20">
    <property type="entry name" value="MFS general substrate transporter like domains"/>
    <property type="match status" value="1"/>
</dbReference>
<proteinExistence type="predicted"/>
<dbReference type="InterPro" id="IPR036259">
    <property type="entry name" value="MFS_trans_sf"/>
</dbReference>
<dbReference type="GO" id="GO:0022857">
    <property type="term" value="F:transmembrane transporter activity"/>
    <property type="evidence" value="ECO:0007669"/>
    <property type="project" value="InterPro"/>
</dbReference>
<evidence type="ECO:0000256" key="2">
    <source>
        <dbReference type="ARBA" id="ARBA00022448"/>
    </source>
</evidence>
<dbReference type="Pfam" id="PF05977">
    <property type="entry name" value="MFS_3"/>
    <property type="match status" value="1"/>
</dbReference>
<evidence type="ECO:0000256" key="4">
    <source>
        <dbReference type="ARBA" id="ARBA00022692"/>
    </source>
</evidence>
<keyword evidence="4 8" id="KW-0812">Transmembrane</keyword>
<reference evidence="10" key="1">
    <citation type="submission" date="2020-02" db="EMBL/GenBank/DDBJ databases">
        <authorList>
            <person name="Meier V. D."/>
        </authorList>
    </citation>
    <scope>NUCLEOTIDE SEQUENCE</scope>
    <source>
        <strain evidence="10">AVDCRST_MAG19</strain>
    </source>
</reference>
<feature type="transmembrane region" description="Helical" evidence="8">
    <location>
        <begin position="362"/>
        <end position="385"/>
    </location>
</feature>
<evidence type="ECO:0000256" key="3">
    <source>
        <dbReference type="ARBA" id="ARBA00022475"/>
    </source>
</evidence>
<evidence type="ECO:0000256" key="8">
    <source>
        <dbReference type="SAM" id="Phobius"/>
    </source>
</evidence>
<evidence type="ECO:0000313" key="10">
    <source>
        <dbReference type="EMBL" id="CAA9568677.1"/>
    </source>
</evidence>
<evidence type="ECO:0000256" key="7">
    <source>
        <dbReference type="SAM" id="MobiDB-lite"/>
    </source>
</evidence>
<feature type="transmembrane region" description="Helical" evidence="8">
    <location>
        <begin position="266"/>
        <end position="287"/>
    </location>
</feature>
<comment type="subcellular location">
    <subcellularLocation>
        <location evidence="1">Cell membrane</location>
        <topology evidence="1">Multi-pass membrane protein</topology>
    </subcellularLocation>
</comment>
<feature type="region of interest" description="Disordered" evidence="7">
    <location>
        <begin position="1"/>
        <end position="41"/>
    </location>
</feature>
<feature type="compositionally biased region" description="Pro residues" evidence="7">
    <location>
        <begin position="8"/>
        <end position="19"/>
    </location>
</feature>
<keyword evidence="5 8" id="KW-1133">Transmembrane helix</keyword>
<sequence>MRVGGPFPLHPRGPYPATLPPSRHRPSPEARCPTNARAAAEPVPARGRLPDGLAAFRHRDYRIFWFTQLGSLTGTWMQGIAQSWLVLTLTDSAVQLGLVNACQFGPTLLLGLPAGVVADRVPKRRLLLTTQAVAWLVASLLALSVATGNVALWHIYAAALGLGLVNAFDMPARQAFAVELVGKADLPNAVALNSALFNTTRIVGPAIAGLLLAQVGAAVCFVINAASYAPVVAGLALMHTRVAPAPDDGHASPLDRLREGLAYVRATPAVALPIALVGVVATFGMNFNVWVPLLARRDFAAGAAGFGVLMSAMGVGSLLGVLVLAFKGRKPRRRLMLATGLLFGLFEIGLAFAAAVPIPFLAALPIMAAVGWMMSTTMATANTLVQTTAPDELRGRVMSIYMTVFAGTLPIGSLLAGASATALGTPASVAIGGVIVLFATLAIGGKDWRPRAAWAAFRSRRAPALAEVAVPNPAVMMTEVAQPAAAEAPPARAD</sequence>
<evidence type="ECO:0000256" key="6">
    <source>
        <dbReference type="ARBA" id="ARBA00023136"/>
    </source>
</evidence>
<dbReference type="AlphaFoldDB" id="A0A6J4V7J3"/>
<dbReference type="PANTHER" id="PTHR23513">
    <property type="entry name" value="INTEGRAL MEMBRANE EFFLUX PROTEIN-RELATED"/>
    <property type="match status" value="1"/>
</dbReference>
<keyword evidence="3" id="KW-1003">Cell membrane</keyword>
<feature type="transmembrane region" description="Helical" evidence="8">
    <location>
        <begin position="63"/>
        <end position="87"/>
    </location>
</feature>
<dbReference type="InterPro" id="IPR010290">
    <property type="entry name" value="TM_effector"/>
</dbReference>
<gene>
    <name evidence="10" type="ORF">AVDCRST_MAG19-2542</name>
</gene>
<dbReference type="GO" id="GO:0005886">
    <property type="term" value="C:plasma membrane"/>
    <property type="evidence" value="ECO:0007669"/>
    <property type="project" value="UniProtKB-SubCell"/>
</dbReference>
<feature type="transmembrane region" description="Helical" evidence="8">
    <location>
        <begin position="299"/>
        <end position="323"/>
    </location>
</feature>
<organism evidence="10">
    <name type="scientific">uncultured Thermomicrobiales bacterium</name>
    <dbReference type="NCBI Taxonomy" id="1645740"/>
    <lineage>
        <taxon>Bacteria</taxon>
        <taxon>Pseudomonadati</taxon>
        <taxon>Thermomicrobiota</taxon>
        <taxon>Thermomicrobia</taxon>
        <taxon>Thermomicrobiales</taxon>
        <taxon>environmental samples</taxon>
    </lineage>
</organism>
<accession>A0A6J4V7J3</accession>
<dbReference type="CDD" id="cd06173">
    <property type="entry name" value="MFS_MefA_like"/>
    <property type="match status" value="1"/>
</dbReference>